<protein>
    <recommendedName>
        <fullName evidence="4">Yip1 domain-containing protein</fullName>
    </recommendedName>
</protein>
<feature type="transmembrane region" description="Helical" evidence="1">
    <location>
        <begin position="41"/>
        <end position="62"/>
    </location>
</feature>
<gene>
    <name evidence="2" type="ORF">NC998_06250</name>
</gene>
<comment type="caution">
    <text evidence="2">The sequence shown here is derived from an EMBL/GenBank/DDBJ whole genome shotgun (WGS) entry which is preliminary data.</text>
</comment>
<name>A0ABV0J4J1_9CYAN</name>
<keyword evidence="1" id="KW-0812">Transmembrane</keyword>
<sequence>MSEHIRDRETKATLVQTLWNAIALNAEFYENALNTSRNRSIARAIVILAALSHMLGSAVILITNRASLPILGLALLIDGLAVVAGYYFWTATIWQLGQWLRSSQPTYRELLIPIGFAYAPQAFNFLTLIPLLGSPIEFALALWSLLTVILAVRQGLDISLRWAGLICLVGWPLVQIALRSVQTFEQFLVQVTQ</sequence>
<evidence type="ECO:0000313" key="2">
    <source>
        <dbReference type="EMBL" id="MEP0816692.1"/>
    </source>
</evidence>
<evidence type="ECO:0000256" key="1">
    <source>
        <dbReference type="SAM" id="Phobius"/>
    </source>
</evidence>
<keyword evidence="3" id="KW-1185">Reference proteome</keyword>
<dbReference type="RefSeq" id="WP_370527472.1">
    <property type="nucleotide sequence ID" value="NZ_JAMPKM010000002.1"/>
</dbReference>
<keyword evidence="1" id="KW-0472">Membrane</keyword>
<dbReference type="Proteomes" id="UP001464891">
    <property type="component" value="Unassembled WGS sequence"/>
</dbReference>
<accession>A0ABV0J4J1</accession>
<keyword evidence="1" id="KW-1133">Transmembrane helix</keyword>
<organism evidence="2 3">
    <name type="scientific">Trichocoleus desertorum GB2-A4</name>
    <dbReference type="NCBI Taxonomy" id="2933944"/>
    <lineage>
        <taxon>Bacteria</taxon>
        <taxon>Bacillati</taxon>
        <taxon>Cyanobacteriota</taxon>
        <taxon>Cyanophyceae</taxon>
        <taxon>Leptolyngbyales</taxon>
        <taxon>Trichocoleusaceae</taxon>
        <taxon>Trichocoleus</taxon>
    </lineage>
</organism>
<feature type="transmembrane region" description="Helical" evidence="1">
    <location>
        <begin position="68"/>
        <end position="89"/>
    </location>
</feature>
<feature type="transmembrane region" description="Helical" evidence="1">
    <location>
        <begin position="159"/>
        <end position="178"/>
    </location>
</feature>
<feature type="transmembrane region" description="Helical" evidence="1">
    <location>
        <begin position="110"/>
        <end position="129"/>
    </location>
</feature>
<feature type="transmembrane region" description="Helical" evidence="1">
    <location>
        <begin position="135"/>
        <end position="152"/>
    </location>
</feature>
<evidence type="ECO:0000313" key="3">
    <source>
        <dbReference type="Proteomes" id="UP001464891"/>
    </source>
</evidence>
<dbReference type="EMBL" id="JAMPKM010000002">
    <property type="protein sequence ID" value="MEP0816692.1"/>
    <property type="molecule type" value="Genomic_DNA"/>
</dbReference>
<proteinExistence type="predicted"/>
<evidence type="ECO:0008006" key="4">
    <source>
        <dbReference type="Google" id="ProtNLM"/>
    </source>
</evidence>
<reference evidence="2 3" key="1">
    <citation type="submission" date="2022-04" db="EMBL/GenBank/DDBJ databases">
        <title>Positive selection, recombination, and allopatry shape intraspecific diversity of widespread and dominant cyanobacteria.</title>
        <authorList>
            <person name="Wei J."/>
            <person name="Shu W."/>
            <person name="Hu C."/>
        </authorList>
    </citation>
    <scope>NUCLEOTIDE SEQUENCE [LARGE SCALE GENOMIC DNA]</scope>
    <source>
        <strain evidence="2 3">GB2-A4</strain>
    </source>
</reference>